<dbReference type="Ensembl" id="ENSSSCT00045027306.1">
    <property type="protein sequence ID" value="ENSSSCP00045018867.1"/>
    <property type="gene ID" value="ENSSSCG00045016053.1"/>
</dbReference>
<dbReference type="PANTHER" id="PTHR11716:SF10">
    <property type="entry name" value="PHOSPHOLIPASE A2 GROUP V"/>
    <property type="match status" value="1"/>
</dbReference>
<dbReference type="Ensembl" id="ENSSSCT00060053704.1">
    <property type="protein sequence ID" value="ENSSSCP00060022878.1"/>
    <property type="gene ID" value="ENSSSCG00060039681.1"/>
</dbReference>
<dbReference type="Proteomes" id="UP000694570">
    <property type="component" value="Unplaced"/>
</dbReference>
<dbReference type="InterPro" id="IPR036444">
    <property type="entry name" value="PLipase_A2_dom_sf"/>
</dbReference>
<evidence type="ECO:0000256" key="6">
    <source>
        <dbReference type="PIRSR" id="PIRSR601211-1"/>
    </source>
</evidence>
<dbReference type="Ensembl" id="ENSSSCT00040067122.1">
    <property type="protein sequence ID" value="ENSSSCP00040028492.1"/>
    <property type="gene ID" value="ENSSSCG00040049769.1"/>
</dbReference>
<dbReference type="Proteomes" id="UP000314985">
    <property type="component" value="Chromosome 6"/>
</dbReference>
<evidence type="ECO:0000256" key="3">
    <source>
        <dbReference type="ARBA" id="ARBA00022525"/>
    </source>
</evidence>
<dbReference type="Gene3D" id="1.20.90.10">
    <property type="entry name" value="Phospholipase A2 domain"/>
    <property type="match status" value="1"/>
</dbReference>
<organism evidence="11 12">
    <name type="scientific">Sus scrofa</name>
    <name type="common">Pig</name>
    <dbReference type="NCBI Taxonomy" id="9823"/>
    <lineage>
        <taxon>Eukaryota</taxon>
        <taxon>Metazoa</taxon>
        <taxon>Chordata</taxon>
        <taxon>Craniata</taxon>
        <taxon>Vertebrata</taxon>
        <taxon>Euteleostomi</taxon>
        <taxon>Mammalia</taxon>
        <taxon>Eutheria</taxon>
        <taxon>Laurasiatheria</taxon>
        <taxon>Artiodactyla</taxon>
        <taxon>Suina</taxon>
        <taxon>Suidae</taxon>
        <taxon>Sus</taxon>
    </lineage>
</organism>
<feature type="disulfide bond" evidence="8">
    <location>
        <begin position="1"/>
        <end position="56"/>
    </location>
</feature>
<reference evidence="11" key="2">
    <citation type="submission" date="2025-05" db="UniProtKB">
        <authorList>
            <consortium name="Ensembl"/>
        </authorList>
    </citation>
    <scope>IDENTIFICATION</scope>
</reference>
<keyword evidence="7" id="KW-0106">Calcium</keyword>
<dbReference type="Ensembl" id="ENSSSCT00035096243.1">
    <property type="protein sequence ID" value="ENSSSCP00035040488.1"/>
    <property type="gene ID" value="ENSSSCG00035071227.1"/>
</dbReference>
<name>A0A4X1VZI6_PIG</name>
<accession>A0A4X1VZI6</accession>
<feature type="domain" description="Phospholipase A2-like central" evidence="10">
    <location>
        <begin position="1"/>
        <end position="77"/>
    </location>
</feature>
<dbReference type="GO" id="GO:0006644">
    <property type="term" value="P:phospholipid metabolic process"/>
    <property type="evidence" value="ECO:0007669"/>
    <property type="project" value="InterPro"/>
</dbReference>
<dbReference type="Proteomes" id="UP000694722">
    <property type="component" value="Unplaced"/>
</dbReference>
<evidence type="ECO:0000256" key="9">
    <source>
        <dbReference type="RuleBase" id="RU003654"/>
    </source>
</evidence>
<dbReference type="Ensembl" id="ENSSSCT00030066848.1">
    <property type="protein sequence ID" value="ENSSSCP00030030628.1"/>
    <property type="gene ID" value="ENSSSCG00030047876.1"/>
</dbReference>
<comment type="subcellular location">
    <subcellularLocation>
        <location evidence="1">Secreted</location>
    </subcellularLocation>
</comment>
<dbReference type="AlphaFoldDB" id="A0A4X1VZI6"/>
<evidence type="ECO:0000256" key="4">
    <source>
        <dbReference type="ARBA" id="ARBA00023157"/>
    </source>
</evidence>
<comment type="catalytic activity">
    <reaction evidence="5">
        <text>1-hexadecanoyl-2-(9Z,12Z-octadecadienoyl)-sn-glycero-3-phosphoethanolamine + H2O = 1-hexadecanoyl-sn-glycero-3-phosphoethanolamine + (9Z,12Z)-octadecadienoate + H(+)</text>
        <dbReference type="Rhea" id="RHEA:40815"/>
        <dbReference type="ChEBI" id="CHEBI:15377"/>
        <dbReference type="ChEBI" id="CHEBI:15378"/>
        <dbReference type="ChEBI" id="CHEBI:30245"/>
        <dbReference type="ChEBI" id="CHEBI:73004"/>
        <dbReference type="ChEBI" id="CHEBI:73008"/>
    </reaction>
    <physiologicalReaction direction="left-to-right" evidence="5">
        <dbReference type="Rhea" id="RHEA:40816"/>
    </physiologicalReaction>
</comment>
<evidence type="ECO:0000256" key="2">
    <source>
        <dbReference type="ARBA" id="ARBA00007056"/>
    </source>
</evidence>
<dbReference type="GO" id="GO:0005576">
    <property type="term" value="C:extracellular region"/>
    <property type="evidence" value="ECO:0007669"/>
    <property type="project" value="UniProtKB-SubCell"/>
</dbReference>
<dbReference type="GO" id="GO:0004623">
    <property type="term" value="F:phospholipase A2 activity"/>
    <property type="evidence" value="ECO:0007669"/>
    <property type="project" value="InterPro"/>
</dbReference>
<reference evidence="11 12" key="1">
    <citation type="submission" date="2017-08" db="EMBL/GenBank/DDBJ databases">
        <title>USMARCv1.0.</title>
        <authorList>
            <person name="Hannum G.I."/>
            <person name="Koren S."/>
            <person name="Schroeder S.G."/>
            <person name="Chin S.C."/>
            <person name="Nonneman D.J."/>
            <person name="Becker S.A."/>
            <person name="Rosen B.D."/>
            <person name="Bickhart D.M."/>
            <person name="Putnam N.H."/>
            <person name="Green R.E."/>
            <person name="Tuggle C.K."/>
            <person name="Liu H."/>
            <person name="Rohrer G.A."/>
            <person name="Warr A."/>
            <person name="Hall R."/>
            <person name="Kim K."/>
            <person name="Hume D.A."/>
            <person name="Talbot R."/>
            <person name="Chow W."/>
            <person name="Howe K."/>
            <person name="Schwartz A.S."/>
            <person name="Watson M."/>
            <person name="Archibald A.L."/>
            <person name="Phillippy A.M."/>
            <person name="Smith T.P.L."/>
        </authorList>
    </citation>
    <scope>NUCLEOTIDE SEQUENCE [LARGE SCALE GENOMIC DNA]</scope>
</reference>
<evidence type="ECO:0000313" key="11">
    <source>
        <dbReference type="Ensembl" id="ENSSSCP00070049282.1"/>
    </source>
</evidence>
<dbReference type="PROSITE" id="PS00118">
    <property type="entry name" value="PA2_HIS"/>
    <property type="match status" value="1"/>
</dbReference>
<keyword evidence="7" id="KW-0479">Metal-binding</keyword>
<feature type="disulfide bond" evidence="8">
    <location>
        <begin position="17"/>
        <end position="42"/>
    </location>
</feature>
<dbReference type="GO" id="GO:0050482">
    <property type="term" value="P:arachidonate secretion"/>
    <property type="evidence" value="ECO:0007669"/>
    <property type="project" value="InterPro"/>
</dbReference>
<gene>
    <name evidence="11" type="primary">PLA2G5</name>
</gene>
<protein>
    <submittedName>
        <fullName evidence="11">Phospholipase A2 group V</fullName>
    </submittedName>
</protein>
<dbReference type="Proteomes" id="UP000694723">
    <property type="component" value="Unplaced"/>
</dbReference>
<keyword evidence="4 8" id="KW-1015">Disulfide bond</keyword>
<evidence type="ECO:0000256" key="1">
    <source>
        <dbReference type="ARBA" id="ARBA00004613"/>
    </source>
</evidence>
<evidence type="ECO:0000313" key="12">
    <source>
        <dbReference type="Proteomes" id="UP000314985"/>
    </source>
</evidence>
<feature type="disulfide bond" evidence="8">
    <location>
        <begin position="35"/>
        <end position="47"/>
    </location>
</feature>
<feature type="active site" evidence="6">
    <location>
        <position position="50"/>
    </location>
</feature>
<dbReference type="Ensembl" id="ENSSSCT00070057964.1">
    <property type="protein sequence ID" value="ENSSSCP00070049282.1"/>
    <property type="gene ID" value="ENSSSCG00070028907.1"/>
</dbReference>
<feature type="disulfide bond" evidence="8">
    <location>
        <begin position="8"/>
        <end position="49"/>
    </location>
</feature>
<evidence type="ECO:0000256" key="7">
    <source>
        <dbReference type="PIRSR" id="PIRSR601211-2"/>
    </source>
</evidence>
<evidence type="ECO:0000259" key="10">
    <source>
        <dbReference type="SMART" id="SM00085"/>
    </source>
</evidence>
<feature type="active site" evidence="6">
    <location>
        <position position="5"/>
    </location>
</feature>
<proteinExistence type="inferred from homology"/>
<comment type="cofactor">
    <cofactor evidence="7">
        <name>Ca(2+)</name>
        <dbReference type="ChEBI" id="CHEBI:29108"/>
    </cofactor>
    <text evidence="7">Binds 1 Ca(2+) ion per subunit.</text>
</comment>
<sequence>CCWVHDYCYAQLEEKGCNTLTQSYKYRVAWGLVTCAERGSYCQTQLCTCDQKFVYCLKRNRRSYNPHLQNYWRSFCKTKTLIC</sequence>
<dbReference type="InterPro" id="IPR033113">
    <property type="entry name" value="PLA2_histidine"/>
</dbReference>
<dbReference type="Proteomes" id="UP000694727">
    <property type="component" value="Unplaced"/>
</dbReference>
<dbReference type="GO" id="GO:0016042">
    <property type="term" value="P:lipid catabolic process"/>
    <property type="evidence" value="ECO:0007669"/>
    <property type="project" value="InterPro"/>
</dbReference>
<dbReference type="Proteomes" id="UP000694728">
    <property type="component" value="Unplaced"/>
</dbReference>
<dbReference type="SMART" id="SM00085">
    <property type="entry name" value="PA2c"/>
    <property type="match status" value="1"/>
</dbReference>
<feature type="binding site" evidence="7">
    <location>
        <position position="6"/>
    </location>
    <ligand>
        <name>Ca(2+)</name>
        <dbReference type="ChEBI" id="CHEBI:29108"/>
    </ligand>
</feature>
<dbReference type="Pfam" id="PF00068">
    <property type="entry name" value="Phospholip_A2_1"/>
    <property type="match status" value="1"/>
</dbReference>
<dbReference type="InterPro" id="IPR016090">
    <property type="entry name" value="PLA2-like_dom"/>
</dbReference>
<dbReference type="InterPro" id="IPR001211">
    <property type="entry name" value="PLA2"/>
</dbReference>
<dbReference type="Proteomes" id="UP000694720">
    <property type="component" value="Unplaced"/>
</dbReference>
<comment type="similarity">
    <text evidence="2 9">Belongs to the phospholipase A2 family.</text>
</comment>
<dbReference type="GO" id="GO:0005509">
    <property type="term" value="F:calcium ion binding"/>
    <property type="evidence" value="ECO:0007669"/>
    <property type="project" value="InterPro"/>
</dbReference>
<keyword evidence="3" id="KW-0964">Secreted</keyword>
<evidence type="ECO:0000256" key="8">
    <source>
        <dbReference type="PIRSR" id="PIRSR601211-3"/>
    </source>
</evidence>
<evidence type="ECO:0000256" key="5">
    <source>
        <dbReference type="ARBA" id="ARBA00049039"/>
    </source>
</evidence>
<dbReference type="SUPFAM" id="SSF48619">
    <property type="entry name" value="Phospholipase A2, PLA2"/>
    <property type="match status" value="1"/>
</dbReference>
<dbReference type="Ensembl" id="ENSSSCT00055024666.1">
    <property type="protein sequence ID" value="ENSSSCP00055019574.1"/>
    <property type="gene ID" value="ENSSSCG00055012515.1"/>
</dbReference>
<dbReference type="Ensembl" id="ENSSSCT00025026576.1">
    <property type="protein sequence ID" value="ENSSSCP00025011267.1"/>
    <property type="gene ID" value="ENSSSCG00025019575.1"/>
</dbReference>
<dbReference type="PANTHER" id="PTHR11716">
    <property type="entry name" value="PHOSPHOLIPASE A2 FAMILY MEMBER"/>
    <property type="match status" value="1"/>
</dbReference>
<dbReference type="Proteomes" id="UP000694724">
    <property type="component" value="Unplaced"/>
</dbReference>